<reference evidence="6" key="1">
    <citation type="submission" date="2021-01" db="EMBL/GenBank/DDBJ databases">
        <title>Fulvivirga kasyanovii gen. nov., sp nov., a novel member of the phylum Bacteroidetes isolated from seawater in a mussel farm.</title>
        <authorList>
            <person name="Zhao L.-H."/>
            <person name="Wang Z.-J."/>
        </authorList>
    </citation>
    <scope>NUCLEOTIDE SEQUENCE</scope>
    <source>
        <strain evidence="6">29W222</strain>
    </source>
</reference>
<comment type="cofactor">
    <cofactor evidence="1 4">
        <name>pyridoxal 5'-phosphate</name>
        <dbReference type="ChEBI" id="CHEBI:597326"/>
    </cofactor>
</comment>
<evidence type="ECO:0000313" key="7">
    <source>
        <dbReference type="Proteomes" id="UP000614216"/>
    </source>
</evidence>
<dbReference type="GO" id="GO:0008483">
    <property type="term" value="F:transaminase activity"/>
    <property type="evidence" value="ECO:0007669"/>
    <property type="project" value="UniProtKB-KW"/>
</dbReference>
<dbReference type="SUPFAM" id="SSF53383">
    <property type="entry name" value="PLP-dependent transferases"/>
    <property type="match status" value="1"/>
</dbReference>
<evidence type="ECO:0000313" key="6">
    <source>
        <dbReference type="EMBL" id="MBL6448646.1"/>
    </source>
</evidence>
<evidence type="ECO:0000256" key="2">
    <source>
        <dbReference type="ARBA" id="ARBA00022576"/>
    </source>
</evidence>
<protein>
    <recommendedName>
        <fullName evidence="4">Aminotransferase</fullName>
        <ecNumber evidence="4">2.6.1.-</ecNumber>
    </recommendedName>
</protein>
<dbReference type="InterPro" id="IPR015424">
    <property type="entry name" value="PyrdxlP-dep_Trfase"/>
</dbReference>
<dbReference type="RefSeq" id="WP_202858181.1">
    <property type="nucleotide sequence ID" value="NZ_JAEUGD010000064.1"/>
</dbReference>
<dbReference type="CDD" id="cd00609">
    <property type="entry name" value="AAT_like"/>
    <property type="match status" value="1"/>
</dbReference>
<dbReference type="Gene3D" id="3.40.640.10">
    <property type="entry name" value="Type I PLP-dependent aspartate aminotransferase-like (Major domain)"/>
    <property type="match status" value="1"/>
</dbReference>
<keyword evidence="3 4" id="KW-0808">Transferase</keyword>
<dbReference type="PROSITE" id="PS00105">
    <property type="entry name" value="AA_TRANSFER_CLASS_1"/>
    <property type="match status" value="1"/>
</dbReference>
<dbReference type="InterPro" id="IPR004838">
    <property type="entry name" value="NHTrfase_class1_PyrdxlP-BS"/>
</dbReference>
<evidence type="ECO:0000256" key="4">
    <source>
        <dbReference type="RuleBase" id="RU000481"/>
    </source>
</evidence>
<feature type="domain" description="Aminotransferase class I/classII large" evidence="5">
    <location>
        <begin position="33"/>
        <end position="382"/>
    </location>
</feature>
<comment type="similarity">
    <text evidence="4">Belongs to the class-I pyridoxal-phosphate-dependent aminotransferase family.</text>
</comment>
<dbReference type="Gene3D" id="3.90.1150.10">
    <property type="entry name" value="Aspartate Aminotransferase, domain 1"/>
    <property type="match status" value="1"/>
</dbReference>
<dbReference type="InterPro" id="IPR050881">
    <property type="entry name" value="LL-DAP_aminotransferase"/>
</dbReference>
<dbReference type="PANTHER" id="PTHR42832">
    <property type="entry name" value="AMINO ACID AMINOTRANSFERASE"/>
    <property type="match status" value="1"/>
</dbReference>
<proteinExistence type="inferred from homology"/>
<dbReference type="InterPro" id="IPR015422">
    <property type="entry name" value="PyrdxlP-dep_Trfase_small"/>
</dbReference>
<evidence type="ECO:0000256" key="1">
    <source>
        <dbReference type="ARBA" id="ARBA00001933"/>
    </source>
</evidence>
<name>A0A937G581_9BACT</name>
<dbReference type="InterPro" id="IPR015421">
    <property type="entry name" value="PyrdxlP-dep_Trfase_major"/>
</dbReference>
<dbReference type="AlphaFoldDB" id="A0A937G581"/>
<sequence length="396" mass="44767">MIISKAERLNSVKEYYFSSKLRQIKELNDKGMDILNMAIGSPDLAPHETVVETLTQGAINKGIHGYQSYKGIDTLREAISSYYQSAYDVSFDPKQEILPLMGSKEGITHITQAFINPGDTVLIPDPGYPTYSSVSELAGAKTEVYDLLEDNNYQLNIESIEKMDLSKVKLMWINFPHMPTGAEPDMEVIRALIKLAKAHKFLIINDNPYSRILIDKPFSIFQVEGAEDVALELNSLSKSHNMAGWRLGWVCGKSSYIETILGIKSNADSGMFYPLQMAAAKALLLGEEWFRELNEQYKKRQSLIFKLFDLLECTYNPEQVGLFVWARIPDHIANVEELVDDLIFNAEVFITPGKIFGKNGERYLRASLCSNEQNIDLALTRIKAFKIAQKEKEEAI</sequence>
<evidence type="ECO:0000259" key="5">
    <source>
        <dbReference type="Pfam" id="PF00155"/>
    </source>
</evidence>
<dbReference type="GO" id="GO:0030170">
    <property type="term" value="F:pyridoxal phosphate binding"/>
    <property type="evidence" value="ECO:0007669"/>
    <property type="project" value="InterPro"/>
</dbReference>
<evidence type="ECO:0000256" key="3">
    <source>
        <dbReference type="ARBA" id="ARBA00022679"/>
    </source>
</evidence>
<dbReference type="EC" id="2.6.1.-" evidence="4"/>
<dbReference type="EMBL" id="JAEUGD010000064">
    <property type="protein sequence ID" value="MBL6448646.1"/>
    <property type="molecule type" value="Genomic_DNA"/>
</dbReference>
<keyword evidence="7" id="KW-1185">Reference proteome</keyword>
<dbReference type="InterPro" id="IPR004839">
    <property type="entry name" value="Aminotransferase_I/II_large"/>
</dbReference>
<dbReference type="Pfam" id="PF00155">
    <property type="entry name" value="Aminotran_1_2"/>
    <property type="match status" value="1"/>
</dbReference>
<accession>A0A937G581</accession>
<keyword evidence="2 4" id="KW-0032">Aminotransferase</keyword>
<dbReference type="Proteomes" id="UP000614216">
    <property type="component" value="Unassembled WGS sequence"/>
</dbReference>
<organism evidence="6 7">
    <name type="scientific">Fulvivirga marina</name>
    <dbReference type="NCBI Taxonomy" id="2494733"/>
    <lineage>
        <taxon>Bacteria</taxon>
        <taxon>Pseudomonadati</taxon>
        <taxon>Bacteroidota</taxon>
        <taxon>Cytophagia</taxon>
        <taxon>Cytophagales</taxon>
        <taxon>Fulvivirgaceae</taxon>
        <taxon>Fulvivirga</taxon>
    </lineage>
</organism>
<gene>
    <name evidence="6" type="ORF">JMN32_20205</name>
</gene>
<dbReference type="PANTHER" id="PTHR42832:SF3">
    <property type="entry name" value="L-GLUTAMINE--4-(METHYLSULFANYL)-2-OXOBUTANOATE AMINOTRANSFERASE"/>
    <property type="match status" value="1"/>
</dbReference>
<comment type="caution">
    <text evidence="6">The sequence shown here is derived from an EMBL/GenBank/DDBJ whole genome shotgun (WGS) entry which is preliminary data.</text>
</comment>